<protein>
    <recommendedName>
        <fullName evidence="4">Ground-like domain-containing protein</fullName>
    </recommendedName>
</protein>
<name>A0AA39M6K0_9BILA</name>
<reference evidence="2" key="1">
    <citation type="submission" date="2023-06" db="EMBL/GenBank/DDBJ databases">
        <title>Genomic analysis of the entomopathogenic nematode Steinernema hermaphroditum.</title>
        <authorList>
            <person name="Schwarz E.M."/>
            <person name="Heppert J.K."/>
            <person name="Baniya A."/>
            <person name="Schwartz H.T."/>
            <person name="Tan C.-H."/>
            <person name="Antoshechkin I."/>
            <person name="Sternberg P.W."/>
            <person name="Goodrich-Blair H."/>
            <person name="Dillman A.R."/>
        </authorList>
    </citation>
    <scope>NUCLEOTIDE SEQUENCE</scope>
    <source>
        <strain evidence="2">PS9179</strain>
        <tissue evidence="2">Whole animal</tissue>
    </source>
</reference>
<accession>A0AA39M6K0</accession>
<comment type="caution">
    <text evidence="2">The sequence shown here is derived from an EMBL/GenBank/DDBJ whole genome shotgun (WGS) entry which is preliminary data.</text>
</comment>
<keyword evidence="1" id="KW-0732">Signal</keyword>
<keyword evidence="3" id="KW-1185">Reference proteome</keyword>
<feature type="signal peptide" evidence="1">
    <location>
        <begin position="1"/>
        <end position="19"/>
    </location>
</feature>
<evidence type="ECO:0000256" key="1">
    <source>
        <dbReference type="SAM" id="SignalP"/>
    </source>
</evidence>
<dbReference type="EMBL" id="JAUCMV010000001">
    <property type="protein sequence ID" value="KAK0422389.1"/>
    <property type="molecule type" value="Genomic_DNA"/>
</dbReference>
<evidence type="ECO:0000313" key="2">
    <source>
        <dbReference type="EMBL" id="KAK0422389.1"/>
    </source>
</evidence>
<dbReference type="AlphaFoldDB" id="A0AA39M6K0"/>
<dbReference type="Proteomes" id="UP001175271">
    <property type="component" value="Unassembled WGS sequence"/>
</dbReference>
<organism evidence="2 3">
    <name type="scientific">Steinernema hermaphroditum</name>
    <dbReference type="NCBI Taxonomy" id="289476"/>
    <lineage>
        <taxon>Eukaryota</taxon>
        <taxon>Metazoa</taxon>
        <taxon>Ecdysozoa</taxon>
        <taxon>Nematoda</taxon>
        <taxon>Chromadorea</taxon>
        <taxon>Rhabditida</taxon>
        <taxon>Tylenchina</taxon>
        <taxon>Panagrolaimomorpha</taxon>
        <taxon>Strongyloidoidea</taxon>
        <taxon>Steinernematidae</taxon>
        <taxon>Steinernema</taxon>
    </lineage>
</organism>
<proteinExistence type="predicted"/>
<feature type="chain" id="PRO_5041287434" description="Ground-like domain-containing protein" evidence="1">
    <location>
        <begin position="20"/>
        <end position="174"/>
    </location>
</feature>
<evidence type="ECO:0000313" key="3">
    <source>
        <dbReference type="Proteomes" id="UP001175271"/>
    </source>
</evidence>
<sequence>MTLRTVLLVFISFIHPIEAIFFGGIMLPATTSAPPAAESSSCCCSQPAPSCCPSQAPPQCGGGGGGCGGGSSGCGGCATRLFKRSIMENATGPLEPEIDDCHSPILREAIEESLTFQLPSSIRKLSVRLLKADLAHHRYVGFCSLVDQSHKFFAHSKNYCAHGNQQITCTVFQE</sequence>
<evidence type="ECO:0008006" key="4">
    <source>
        <dbReference type="Google" id="ProtNLM"/>
    </source>
</evidence>
<gene>
    <name evidence="2" type="ORF">QR680_007541</name>
</gene>